<comment type="subcellular location">
    <subcellularLocation>
        <location evidence="1">Cell membrane</location>
        <topology evidence="1">Multi-pass membrane protein</topology>
    </subcellularLocation>
</comment>
<dbReference type="InterPro" id="IPR036640">
    <property type="entry name" value="ABC1_TM_sf"/>
</dbReference>
<dbReference type="PROSITE" id="PS50929">
    <property type="entry name" value="ABC_TM1F"/>
    <property type="match status" value="1"/>
</dbReference>
<keyword evidence="7 9" id="KW-1133">Transmembrane helix</keyword>
<dbReference type="GO" id="GO:0005886">
    <property type="term" value="C:plasma membrane"/>
    <property type="evidence" value="ECO:0007669"/>
    <property type="project" value="UniProtKB-SubCell"/>
</dbReference>
<evidence type="ECO:0000313" key="13">
    <source>
        <dbReference type="Proteomes" id="UP001139011"/>
    </source>
</evidence>
<dbReference type="SUPFAM" id="SSF90123">
    <property type="entry name" value="ABC transporter transmembrane region"/>
    <property type="match status" value="1"/>
</dbReference>
<name>A0A9X1XD19_9BACL</name>
<dbReference type="SMART" id="SM00382">
    <property type="entry name" value="AAA"/>
    <property type="match status" value="1"/>
</dbReference>
<accession>A0A9X1XD19</accession>
<evidence type="ECO:0000256" key="3">
    <source>
        <dbReference type="ARBA" id="ARBA00022475"/>
    </source>
</evidence>
<evidence type="ECO:0000313" key="12">
    <source>
        <dbReference type="EMBL" id="MCK6255644.1"/>
    </source>
</evidence>
<evidence type="ECO:0000256" key="1">
    <source>
        <dbReference type="ARBA" id="ARBA00004651"/>
    </source>
</evidence>
<dbReference type="Pfam" id="PF00005">
    <property type="entry name" value="ABC_tran"/>
    <property type="match status" value="1"/>
</dbReference>
<evidence type="ECO:0000256" key="2">
    <source>
        <dbReference type="ARBA" id="ARBA00022448"/>
    </source>
</evidence>
<dbReference type="FunFam" id="1.20.1560.10:FF:000011">
    <property type="entry name" value="Multidrug ABC transporter ATP-binding protein"/>
    <property type="match status" value="1"/>
</dbReference>
<evidence type="ECO:0000256" key="9">
    <source>
        <dbReference type="SAM" id="Phobius"/>
    </source>
</evidence>
<evidence type="ECO:0000259" key="10">
    <source>
        <dbReference type="PROSITE" id="PS50893"/>
    </source>
</evidence>
<dbReference type="PANTHER" id="PTHR43394:SF1">
    <property type="entry name" value="ATP-BINDING CASSETTE SUB-FAMILY B MEMBER 10, MITOCHONDRIAL"/>
    <property type="match status" value="1"/>
</dbReference>
<dbReference type="Pfam" id="PF00664">
    <property type="entry name" value="ABC_membrane"/>
    <property type="match status" value="1"/>
</dbReference>
<dbReference type="Proteomes" id="UP001139011">
    <property type="component" value="Unassembled WGS sequence"/>
</dbReference>
<evidence type="ECO:0000256" key="6">
    <source>
        <dbReference type="ARBA" id="ARBA00022840"/>
    </source>
</evidence>
<evidence type="ECO:0000256" key="8">
    <source>
        <dbReference type="ARBA" id="ARBA00023136"/>
    </source>
</evidence>
<keyword evidence="3" id="KW-1003">Cell membrane</keyword>
<dbReference type="Gene3D" id="3.40.50.300">
    <property type="entry name" value="P-loop containing nucleotide triphosphate hydrolases"/>
    <property type="match status" value="1"/>
</dbReference>
<proteinExistence type="predicted"/>
<dbReference type="Gene3D" id="1.20.1560.10">
    <property type="entry name" value="ABC transporter type 1, transmembrane domain"/>
    <property type="match status" value="1"/>
</dbReference>
<feature type="transmembrane region" description="Helical" evidence="9">
    <location>
        <begin position="290"/>
        <end position="314"/>
    </location>
</feature>
<protein>
    <submittedName>
        <fullName evidence="12">ABC transporter ATP-binding protein/permease</fullName>
    </submittedName>
</protein>
<keyword evidence="8 9" id="KW-0472">Membrane</keyword>
<dbReference type="GO" id="GO:0005524">
    <property type="term" value="F:ATP binding"/>
    <property type="evidence" value="ECO:0007669"/>
    <property type="project" value="UniProtKB-KW"/>
</dbReference>
<dbReference type="GO" id="GO:0016887">
    <property type="term" value="F:ATP hydrolysis activity"/>
    <property type="evidence" value="ECO:0007669"/>
    <property type="project" value="InterPro"/>
</dbReference>
<feature type="transmembrane region" description="Helical" evidence="9">
    <location>
        <begin position="196"/>
        <end position="213"/>
    </location>
</feature>
<dbReference type="SUPFAM" id="SSF52540">
    <property type="entry name" value="P-loop containing nucleoside triphosphate hydrolases"/>
    <property type="match status" value="1"/>
</dbReference>
<dbReference type="CDD" id="cd18547">
    <property type="entry name" value="ABC_6TM_Tm288_like"/>
    <property type="match status" value="1"/>
</dbReference>
<feature type="domain" description="ABC transporter" evidence="10">
    <location>
        <begin position="371"/>
        <end position="605"/>
    </location>
</feature>
<keyword evidence="6 12" id="KW-0067">ATP-binding</keyword>
<dbReference type="RefSeq" id="WP_248251445.1">
    <property type="nucleotide sequence ID" value="NZ_JAIWJX010000002.1"/>
</dbReference>
<dbReference type="PROSITE" id="PS50893">
    <property type="entry name" value="ABC_TRANSPORTER_2"/>
    <property type="match status" value="1"/>
</dbReference>
<dbReference type="InterPro" id="IPR017871">
    <property type="entry name" value="ABC_transporter-like_CS"/>
</dbReference>
<dbReference type="EMBL" id="JAIWJX010000002">
    <property type="protein sequence ID" value="MCK6255644.1"/>
    <property type="molecule type" value="Genomic_DNA"/>
</dbReference>
<reference evidence="12" key="1">
    <citation type="submission" date="2021-09" db="EMBL/GenBank/DDBJ databases">
        <title>Genome analysis of Fictibacillus sp. KIGAM418 isolated from marine sediment.</title>
        <authorList>
            <person name="Seo M.-J."/>
            <person name="Cho E.-S."/>
            <person name="Hwang C.Y."/>
        </authorList>
    </citation>
    <scope>NUCLEOTIDE SEQUENCE</scope>
    <source>
        <strain evidence="12">KIGAM418</strain>
    </source>
</reference>
<dbReference type="CDD" id="cd03254">
    <property type="entry name" value="ABCC_Glucan_exporter_like"/>
    <property type="match status" value="1"/>
</dbReference>
<dbReference type="PANTHER" id="PTHR43394">
    <property type="entry name" value="ATP-DEPENDENT PERMEASE MDL1, MITOCHONDRIAL"/>
    <property type="match status" value="1"/>
</dbReference>
<comment type="caution">
    <text evidence="12">The sequence shown here is derived from an EMBL/GenBank/DDBJ whole genome shotgun (WGS) entry which is preliminary data.</text>
</comment>
<dbReference type="AlphaFoldDB" id="A0A9X1XD19"/>
<dbReference type="InterPro" id="IPR003593">
    <property type="entry name" value="AAA+_ATPase"/>
</dbReference>
<feature type="transmembrane region" description="Helical" evidence="9">
    <location>
        <begin position="54"/>
        <end position="79"/>
    </location>
</feature>
<feature type="transmembrane region" description="Helical" evidence="9">
    <location>
        <begin position="91"/>
        <end position="111"/>
    </location>
</feature>
<feature type="domain" description="ABC transmembrane type-1" evidence="11">
    <location>
        <begin position="55"/>
        <end position="337"/>
    </location>
</feature>
<keyword evidence="13" id="KW-1185">Reference proteome</keyword>
<dbReference type="InterPro" id="IPR039421">
    <property type="entry name" value="Type_1_exporter"/>
</dbReference>
<organism evidence="12 13">
    <name type="scientific">Fictibacillus marinisediminis</name>
    <dbReference type="NCBI Taxonomy" id="2878389"/>
    <lineage>
        <taxon>Bacteria</taxon>
        <taxon>Bacillati</taxon>
        <taxon>Bacillota</taxon>
        <taxon>Bacilli</taxon>
        <taxon>Bacillales</taxon>
        <taxon>Fictibacillaceae</taxon>
        <taxon>Fictibacillus</taxon>
    </lineage>
</organism>
<gene>
    <name evidence="12" type="ORF">LCY76_03270</name>
</gene>
<keyword evidence="4 9" id="KW-0812">Transmembrane</keyword>
<dbReference type="GO" id="GO:0015421">
    <property type="term" value="F:ABC-type oligopeptide transporter activity"/>
    <property type="evidence" value="ECO:0007669"/>
    <property type="project" value="TreeGrafter"/>
</dbReference>
<dbReference type="FunFam" id="3.40.50.300:FF:000287">
    <property type="entry name" value="Multidrug ABC transporter ATP-binding protein"/>
    <property type="match status" value="1"/>
</dbReference>
<keyword evidence="2" id="KW-0813">Transport</keyword>
<evidence type="ECO:0000256" key="5">
    <source>
        <dbReference type="ARBA" id="ARBA00022741"/>
    </source>
</evidence>
<dbReference type="InterPro" id="IPR011527">
    <property type="entry name" value="ABC1_TM_dom"/>
</dbReference>
<evidence type="ECO:0000256" key="7">
    <source>
        <dbReference type="ARBA" id="ARBA00022989"/>
    </source>
</evidence>
<dbReference type="PROSITE" id="PS00211">
    <property type="entry name" value="ABC_TRANSPORTER_1"/>
    <property type="match status" value="1"/>
</dbReference>
<dbReference type="InterPro" id="IPR003439">
    <property type="entry name" value="ABC_transporter-like_ATP-bd"/>
</dbReference>
<evidence type="ECO:0000259" key="11">
    <source>
        <dbReference type="PROSITE" id="PS50929"/>
    </source>
</evidence>
<keyword evidence="5" id="KW-0547">Nucleotide-binding</keyword>
<sequence>MLKGLSEPFWHKRAVVQEVMAKEAVPGRKKEKAKDWRRTLQQIWSYLAREKGRLWLVLFMVVLSSILGLLGPFLIGRAIDHYIITKENSGLLRLLAGLLAIYILNSGALWLQNYWMIGIAQNTVFSMRTQLFRHLHKLPIPFFDQRQYGEIMSRVINDIENVSSTLNSSVIQIFSSVLTLLGTIGFMLWLSPLLTAVTLVIVPVMFLGMRWITSRTGRLFKEQQRNLGELNGYIEETVSGQRIVKAFSQEERVIAELLAKNDKLKESGFWAQTYSGFIPKLMNVLNNVSFALIAGAGGVLALKGMVTIGTIVIFGEYSRQFTRPLNDLSNQFNTLLSAVAGAERVFEVLDEEEETKDEEGNEDLDDVHGEIEFKDVSFSYEEGGNTVNDISFHASPGETVALVGPTGAGKTTIINLLSRFYDANSGSILVDGREITGIKRKALREHMGFVLQDPFLFEGTIMENIRYGRLDASDEEVREAAKEANAHSFIAKLANGYETMVEQDGSGISQGQKQLLSIARAILANPVILVLDEATSSIDTITEMKIQEALQRLMEGKTSFIIAHRLNTIQKADQILVLKDGGILERGSHEKLLKQKGFYSELYHSQLQREIG</sequence>
<evidence type="ECO:0000256" key="4">
    <source>
        <dbReference type="ARBA" id="ARBA00022692"/>
    </source>
</evidence>
<dbReference type="InterPro" id="IPR027417">
    <property type="entry name" value="P-loop_NTPase"/>
</dbReference>